<dbReference type="GO" id="GO:0006952">
    <property type="term" value="P:defense response"/>
    <property type="evidence" value="ECO:0007669"/>
    <property type="project" value="InterPro"/>
</dbReference>
<name>A0AAN7EGW7_QUERU</name>
<dbReference type="GO" id="GO:0007165">
    <property type="term" value="P:signal transduction"/>
    <property type="evidence" value="ECO:0007669"/>
    <property type="project" value="InterPro"/>
</dbReference>
<comment type="caution">
    <text evidence="5">The sequence shown here is derived from an EMBL/GenBank/DDBJ whole genome shotgun (WGS) entry which is preliminary data.</text>
</comment>
<keyword evidence="6" id="KW-1185">Reference proteome</keyword>
<dbReference type="PROSITE" id="PS50104">
    <property type="entry name" value="TIR"/>
    <property type="match status" value="1"/>
</dbReference>
<dbReference type="InterPro" id="IPR000157">
    <property type="entry name" value="TIR_dom"/>
</dbReference>
<evidence type="ECO:0000313" key="5">
    <source>
        <dbReference type="EMBL" id="KAK4570774.1"/>
    </source>
</evidence>
<accession>A0AAN7EGW7</accession>
<dbReference type="Gene3D" id="3.80.10.10">
    <property type="entry name" value="Ribonuclease Inhibitor"/>
    <property type="match status" value="3"/>
</dbReference>
<dbReference type="PANTHER" id="PTHR11017:SF385">
    <property type="entry name" value="DISEASE RESISTANCE PROTEIN (TIR-NBS-LRR CLASS)-RELATED"/>
    <property type="match status" value="1"/>
</dbReference>
<dbReference type="InterPro" id="IPR032675">
    <property type="entry name" value="LRR_dom_sf"/>
</dbReference>
<protein>
    <recommendedName>
        <fullName evidence="4">TIR domain-containing protein</fullName>
    </recommendedName>
</protein>
<evidence type="ECO:0000256" key="1">
    <source>
        <dbReference type="ARBA" id="ARBA00022614"/>
    </source>
</evidence>
<dbReference type="SUPFAM" id="SSF52200">
    <property type="entry name" value="Toll/Interleukin receptor TIR domain"/>
    <property type="match status" value="1"/>
</dbReference>
<feature type="domain" description="TIR" evidence="4">
    <location>
        <begin position="14"/>
        <end position="182"/>
    </location>
</feature>
<dbReference type="InterPro" id="IPR003591">
    <property type="entry name" value="Leu-rich_rpt_typical-subtyp"/>
</dbReference>
<organism evidence="5 6">
    <name type="scientific">Quercus rubra</name>
    <name type="common">Northern red oak</name>
    <name type="synonym">Quercus borealis</name>
    <dbReference type="NCBI Taxonomy" id="3512"/>
    <lineage>
        <taxon>Eukaryota</taxon>
        <taxon>Viridiplantae</taxon>
        <taxon>Streptophyta</taxon>
        <taxon>Embryophyta</taxon>
        <taxon>Tracheophyta</taxon>
        <taxon>Spermatophyta</taxon>
        <taxon>Magnoliopsida</taxon>
        <taxon>eudicotyledons</taxon>
        <taxon>Gunneridae</taxon>
        <taxon>Pentapetalae</taxon>
        <taxon>rosids</taxon>
        <taxon>fabids</taxon>
        <taxon>Fagales</taxon>
        <taxon>Fagaceae</taxon>
        <taxon>Quercus</taxon>
    </lineage>
</organism>
<evidence type="ECO:0000313" key="6">
    <source>
        <dbReference type="Proteomes" id="UP001324115"/>
    </source>
</evidence>
<keyword evidence="3" id="KW-0520">NAD</keyword>
<dbReference type="Proteomes" id="UP001324115">
    <property type="component" value="Unassembled WGS sequence"/>
</dbReference>
<gene>
    <name evidence="5" type="ORF">RGQ29_029572</name>
</gene>
<proteinExistence type="predicted"/>
<dbReference type="SMART" id="SM00369">
    <property type="entry name" value="LRR_TYP"/>
    <property type="match status" value="3"/>
</dbReference>
<keyword evidence="1" id="KW-0433">Leucine-rich repeat</keyword>
<evidence type="ECO:0000256" key="3">
    <source>
        <dbReference type="ARBA" id="ARBA00023027"/>
    </source>
</evidence>
<dbReference type="InterPro" id="IPR044974">
    <property type="entry name" value="Disease_R_plants"/>
</dbReference>
<dbReference type="InterPro" id="IPR045344">
    <property type="entry name" value="C-JID"/>
</dbReference>
<keyword evidence="2" id="KW-0677">Repeat</keyword>
<dbReference type="SUPFAM" id="SSF52058">
    <property type="entry name" value="L domain-like"/>
    <property type="match status" value="2"/>
</dbReference>
<reference evidence="5 6" key="1">
    <citation type="journal article" date="2023" name="G3 (Bethesda)">
        <title>A haplotype-resolved chromosome-scale genome for Quercus rubra L. provides insights into the genetics of adaptive traits for red oak species.</title>
        <authorList>
            <person name="Kapoor B."/>
            <person name="Jenkins J."/>
            <person name="Schmutz J."/>
            <person name="Zhebentyayeva T."/>
            <person name="Kuelheim C."/>
            <person name="Coggeshall M."/>
            <person name="Heim C."/>
            <person name="Lasky J.R."/>
            <person name="Leites L."/>
            <person name="Islam-Faridi N."/>
            <person name="Romero-Severson J."/>
            <person name="DeLeo V.L."/>
            <person name="Lucas S.M."/>
            <person name="Lazic D."/>
            <person name="Gailing O."/>
            <person name="Carlson J."/>
            <person name="Staton M."/>
        </authorList>
    </citation>
    <scope>NUCLEOTIDE SEQUENCE [LARGE SCALE GENOMIC DNA]</scope>
    <source>
        <strain evidence="5">Pseudo-F2</strain>
    </source>
</reference>
<dbReference type="Pfam" id="PF01582">
    <property type="entry name" value="TIR"/>
    <property type="match status" value="1"/>
</dbReference>
<evidence type="ECO:0000256" key="2">
    <source>
        <dbReference type="ARBA" id="ARBA00022737"/>
    </source>
</evidence>
<dbReference type="EMBL" id="JAXUIC010000009">
    <property type="protein sequence ID" value="KAK4570774.1"/>
    <property type="molecule type" value="Genomic_DNA"/>
</dbReference>
<dbReference type="FunFam" id="3.40.50.10140:FF:000007">
    <property type="entry name" value="Disease resistance protein (TIR-NBS-LRR class)"/>
    <property type="match status" value="1"/>
</dbReference>
<dbReference type="Gene3D" id="3.40.50.10140">
    <property type="entry name" value="Toll/interleukin-1 receptor homology (TIR) domain"/>
    <property type="match status" value="1"/>
</dbReference>
<dbReference type="AlphaFoldDB" id="A0AAN7EGW7"/>
<dbReference type="PANTHER" id="PTHR11017">
    <property type="entry name" value="LEUCINE-RICH REPEAT-CONTAINING PROTEIN"/>
    <property type="match status" value="1"/>
</dbReference>
<evidence type="ECO:0000259" key="4">
    <source>
        <dbReference type="PROSITE" id="PS50104"/>
    </source>
</evidence>
<dbReference type="SMART" id="SM00255">
    <property type="entry name" value="TIR"/>
    <property type="match status" value="1"/>
</dbReference>
<dbReference type="Pfam" id="PF20160">
    <property type="entry name" value="C-JID"/>
    <property type="match status" value="1"/>
</dbReference>
<sequence length="983" mass="110965">MASTSSETPSLPGSNYDVFLSFRGEDTRYSFTDHLYEAFRSKSIEAFRDSEKLQLGQEIASALIQAIENSQYAIVVFSEKYADSRWCLDELVKIVECKNHKGLKVVPVFYHVDPSDVRKQTGPFEEAFDRHQENDRIDREKIKKWKDALTEVGNLSGEHIILHQSSEAKRVEVIVKEISNKLNNTFSADTVGLIGMESRVEKLKSHLAIESNDVRIIGIWGTGGMEMGRDIVCQECKDLPEERSRLWSFDDINNVLTENTGTKKIQGIVLELHTQENVEWNPEAFSKMQNLKLLKICGVQLMHGLKHLPRSLRVLHWSEYPSKPLTSSFQSKCFENLKFIALKLTEGPEIINVPNLKSLVLKNCINLRRIHPSIGIHKKLTILNLNGCKNLTSLPSKFEMECLTELRLDGCSKITKIAEFGRNMKRVHYLNLSGTAITTLPTSIEHLTALYRLDLRNCKNLVHLPDSIFNLKLVTKVYLEGCSKLDRLPENLGNAESLYRLSLGGTAIRKVPSSIGLLKHLGWLDFRGCKGLSSNKSWYELLPFCSMPTSPHPIDLLFSSLSLSPASSLTFLSLEDCNLKAIPNDIGSLFSLTVLYLSGNDFVCLPESIIRLSKLEWMFLTNCTSLRSLPKLPLNIKSIEAEGCISLEMLPDPLKQSDSLEPSLYLQNCFQLADNQSCIDRFISGIKKYLKLTPSLPLSVLNPKPYHPYAILIPGSEIPEWFSHQSMGNEVKIKQPSHLCKKVGIAFCVVFCTNDSDRYPYLGYSLIANGKRINIDYCPSIDKVSSDHVSLVYVVPQYLDEESNKLLWEGDVNGFSQIRIKIESSDVKVKKWGIRMIYNEDIEDLDRTMVQNSNSSITPYDGMDVVHHNFDHSSVAVECHKVKRSRDDYNGAGPSGEGSSNDSCSSNAVCKRVEAYCLSSIFSRLVLVSGRLENLWKRRRFLGNLLCWLKNTSARKLENASGVHLLCMGVTNEARAQDYWTCS</sequence>
<dbReference type="InterPro" id="IPR035897">
    <property type="entry name" value="Toll_tir_struct_dom_sf"/>
</dbReference>